<feature type="compositionally biased region" description="Basic and acidic residues" evidence="1">
    <location>
        <begin position="81"/>
        <end position="96"/>
    </location>
</feature>
<evidence type="ECO:0000256" key="1">
    <source>
        <dbReference type="SAM" id="MobiDB-lite"/>
    </source>
</evidence>
<proteinExistence type="predicted"/>
<organism evidence="3 4">
    <name type="scientific">Helicobacter fennelliae</name>
    <dbReference type="NCBI Taxonomy" id="215"/>
    <lineage>
        <taxon>Bacteria</taxon>
        <taxon>Pseudomonadati</taxon>
        <taxon>Campylobacterota</taxon>
        <taxon>Epsilonproteobacteria</taxon>
        <taxon>Campylobacterales</taxon>
        <taxon>Helicobacteraceae</taxon>
        <taxon>Helicobacter</taxon>
    </lineage>
</organism>
<dbReference type="Proteomes" id="UP000250166">
    <property type="component" value="Unassembled WGS sequence"/>
</dbReference>
<dbReference type="EMBL" id="UAWL01000031">
    <property type="protein sequence ID" value="SQC36422.1"/>
    <property type="molecule type" value="Genomic_DNA"/>
</dbReference>
<gene>
    <name evidence="3" type="ORF">NCTC13102_02229</name>
</gene>
<accession>A0A2X3DYR9</accession>
<sequence>MEALKAILADITNAIKTRNFKSLNPHSKRILILSIIVIVLFFLSLWLMSDSSQTQINKEISQSYEDSQKENTGEYVPPKIDISKNNEQKQETKENSDVSTPP</sequence>
<feature type="transmembrane region" description="Helical" evidence="2">
    <location>
        <begin position="30"/>
        <end position="48"/>
    </location>
</feature>
<protein>
    <submittedName>
        <fullName evidence="3">Uncharacterized protein</fullName>
    </submittedName>
</protein>
<name>A0A2X3DYR9_9HELI</name>
<evidence type="ECO:0000313" key="4">
    <source>
        <dbReference type="Proteomes" id="UP000250166"/>
    </source>
</evidence>
<keyword evidence="2" id="KW-0472">Membrane</keyword>
<feature type="region of interest" description="Disordered" evidence="1">
    <location>
        <begin position="62"/>
        <end position="102"/>
    </location>
</feature>
<dbReference type="RefSeq" id="WP_112059263.1">
    <property type="nucleotide sequence ID" value="NZ_UAWL01000031.1"/>
</dbReference>
<evidence type="ECO:0000256" key="2">
    <source>
        <dbReference type="SAM" id="Phobius"/>
    </source>
</evidence>
<keyword evidence="2" id="KW-0812">Transmembrane</keyword>
<dbReference type="AlphaFoldDB" id="A0A2X3DYR9"/>
<evidence type="ECO:0000313" key="3">
    <source>
        <dbReference type="EMBL" id="SQC36422.1"/>
    </source>
</evidence>
<reference evidence="3 4" key="1">
    <citation type="submission" date="2018-06" db="EMBL/GenBank/DDBJ databases">
        <authorList>
            <consortium name="Pathogen Informatics"/>
            <person name="Doyle S."/>
        </authorList>
    </citation>
    <scope>NUCLEOTIDE SEQUENCE [LARGE SCALE GENOMIC DNA]</scope>
    <source>
        <strain evidence="3 4">NCTC13102</strain>
    </source>
</reference>
<keyword evidence="2" id="KW-1133">Transmembrane helix</keyword>